<keyword evidence="2" id="KW-1185">Reference proteome</keyword>
<gene>
    <name evidence="1" type="ORF">RchiOBHm_Chr7g0191641</name>
</gene>
<dbReference type="EC" id="2.4.1.34" evidence="1"/>
<dbReference type="Proteomes" id="UP000238479">
    <property type="component" value="Chromosome 7"/>
</dbReference>
<evidence type="ECO:0000313" key="2">
    <source>
        <dbReference type="Proteomes" id="UP000238479"/>
    </source>
</evidence>
<dbReference type="EMBL" id="PDCK01000045">
    <property type="protein sequence ID" value="PRQ17126.1"/>
    <property type="molecule type" value="Genomic_DNA"/>
</dbReference>
<evidence type="ECO:0000313" key="1">
    <source>
        <dbReference type="EMBL" id="PRQ17126.1"/>
    </source>
</evidence>
<reference evidence="1 2" key="1">
    <citation type="journal article" date="2018" name="Nat. Genet.">
        <title>The Rosa genome provides new insights in the design of modern roses.</title>
        <authorList>
            <person name="Bendahmane M."/>
        </authorList>
    </citation>
    <scope>NUCLEOTIDE SEQUENCE [LARGE SCALE GENOMIC DNA]</scope>
    <source>
        <strain evidence="2">cv. Old Blush</strain>
    </source>
</reference>
<dbReference type="AlphaFoldDB" id="A0A2P6P5B8"/>
<name>A0A2P6P5B8_ROSCH</name>
<proteinExistence type="predicted"/>
<keyword evidence="1" id="KW-0328">Glycosyltransferase</keyword>
<protein>
    <submittedName>
        <fullName evidence="1">Putative 1,3-beta-glucan synthase</fullName>
        <ecNumber evidence="1">2.4.1.34</ecNumber>
    </submittedName>
</protein>
<keyword evidence="1" id="KW-0808">Transferase</keyword>
<accession>A0A2P6P5B8</accession>
<comment type="caution">
    <text evidence="1">The sequence shown here is derived from an EMBL/GenBank/DDBJ whole genome shotgun (WGS) entry which is preliminary data.</text>
</comment>
<dbReference type="Gramene" id="PRQ17126">
    <property type="protein sequence ID" value="PRQ17126"/>
    <property type="gene ID" value="RchiOBHm_Chr7g0191641"/>
</dbReference>
<organism evidence="1 2">
    <name type="scientific">Rosa chinensis</name>
    <name type="common">China rose</name>
    <dbReference type="NCBI Taxonomy" id="74649"/>
    <lineage>
        <taxon>Eukaryota</taxon>
        <taxon>Viridiplantae</taxon>
        <taxon>Streptophyta</taxon>
        <taxon>Embryophyta</taxon>
        <taxon>Tracheophyta</taxon>
        <taxon>Spermatophyta</taxon>
        <taxon>Magnoliopsida</taxon>
        <taxon>eudicotyledons</taxon>
        <taxon>Gunneridae</taxon>
        <taxon>Pentapetalae</taxon>
        <taxon>rosids</taxon>
        <taxon>fabids</taxon>
        <taxon>Rosales</taxon>
        <taxon>Rosaceae</taxon>
        <taxon>Rosoideae</taxon>
        <taxon>Rosoideae incertae sedis</taxon>
        <taxon>Rosa</taxon>
    </lineage>
</organism>
<dbReference type="GO" id="GO:0003843">
    <property type="term" value="F:1,3-beta-D-glucan synthase activity"/>
    <property type="evidence" value="ECO:0007669"/>
    <property type="project" value="UniProtKB-EC"/>
</dbReference>
<sequence>MFDHMVKELDAIPAASSTIENDSVSFLKQIVYPIYETLAAVSVSPFYF</sequence>